<proteinExistence type="predicted"/>
<keyword evidence="1" id="KW-1133">Transmembrane helix</keyword>
<reference evidence="3" key="1">
    <citation type="journal article" date="2019" name="Int. J. Syst. Evol. Microbiol.">
        <title>The Global Catalogue of Microorganisms (GCM) 10K type strain sequencing project: providing services to taxonomists for standard genome sequencing and annotation.</title>
        <authorList>
            <consortium name="The Broad Institute Genomics Platform"/>
            <consortium name="The Broad Institute Genome Sequencing Center for Infectious Disease"/>
            <person name="Wu L."/>
            <person name="Ma J."/>
        </authorList>
    </citation>
    <scope>NUCLEOTIDE SEQUENCE [LARGE SCALE GENOMIC DNA]</scope>
    <source>
        <strain evidence="3">KACC 13778</strain>
    </source>
</reference>
<sequence>MTEMAHESDRDAAVALVQAAFAVGEIVEADRDKRIEQLRMAQTLDEIRMVTHDIRSAAPEVDYPTLQEIQATKDRPPRSKAVILVPLAAVLVAAIALVGGLVALIQNSSDDDGSGVLGIGSEEADVLSEEGYQDLLAAVRDETGGSTAFSAVLYPTYAVVELPVDETSQREEYWYWDGEELTNNGTKSTSSFPRTDLAQIDPALVVELVEQVRTKVEEPTSWYAIVRAPDSDRAVVWAYASNEYNESEYVGARRDGTITYDSTEN</sequence>
<protein>
    <recommendedName>
        <fullName evidence="4">DUF1707 domain-containing protein</fullName>
    </recommendedName>
</protein>
<accession>A0ABW0N1P7</accession>
<keyword evidence="1" id="KW-0472">Membrane</keyword>
<gene>
    <name evidence="2" type="ORF">ACFPKY_13310</name>
</gene>
<keyword evidence="1" id="KW-0812">Transmembrane</keyword>
<dbReference type="RefSeq" id="WP_345179638.1">
    <property type="nucleotide sequence ID" value="NZ_BAABFQ010000007.1"/>
</dbReference>
<name>A0ABW0N1P7_9ACTN</name>
<organism evidence="2 3">
    <name type="scientific">Nocardioides caricicola</name>
    <dbReference type="NCBI Taxonomy" id="634770"/>
    <lineage>
        <taxon>Bacteria</taxon>
        <taxon>Bacillati</taxon>
        <taxon>Actinomycetota</taxon>
        <taxon>Actinomycetes</taxon>
        <taxon>Propionibacteriales</taxon>
        <taxon>Nocardioidaceae</taxon>
        <taxon>Nocardioides</taxon>
    </lineage>
</organism>
<feature type="transmembrane region" description="Helical" evidence="1">
    <location>
        <begin position="81"/>
        <end position="105"/>
    </location>
</feature>
<evidence type="ECO:0000313" key="2">
    <source>
        <dbReference type="EMBL" id="MFC5494089.1"/>
    </source>
</evidence>
<dbReference type="Proteomes" id="UP001595956">
    <property type="component" value="Unassembled WGS sequence"/>
</dbReference>
<keyword evidence="3" id="KW-1185">Reference proteome</keyword>
<evidence type="ECO:0000313" key="3">
    <source>
        <dbReference type="Proteomes" id="UP001595956"/>
    </source>
</evidence>
<dbReference type="EMBL" id="JBHSMD010000004">
    <property type="protein sequence ID" value="MFC5494089.1"/>
    <property type="molecule type" value="Genomic_DNA"/>
</dbReference>
<comment type="caution">
    <text evidence="2">The sequence shown here is derived from an EMBL/GenBank/DDBJ whole genome shotgun (WGS) entry which is preliminary data.</text>
</comment>
<evidence type="ECO:0008006" key="4">
    <source>
        <dbReference type="Google" id="ProtNLM"/>
    </source>
</evidence>
<evidence type="ECO:0000256" key="1">
    <source>
        <dbReference type="SAM" id="Phobius"/>
    </source>
</evidence>